<accession>A0A7K0KFC5</accession>
<dbReference type="Proteomes" id="UP000438914">
    <property type="component" value="Unassembled WGS sequence"/>
</dbReference>
<protein>
    <recommendedName>
        <fullName evidence="3">Cytokinin riboside 5'-monophosphate phosphoribohydrolase</fullName>
        <ecNumber evidence="3">3.2.2.n1</ecNumber>
    </recommendedName>
</protein>
<dbReference type="EC" id="3.2.2.n1" evidence="3"/>
<comment type="similarity">
    <text evidence="2 3">Belongs to the LOG family.</text>
</comment>
<evidence type="ECO:0000313" key="5">
    <source>
        <dbReference type="Proteomes" id="UP000438914"/>
    </source>
</evidence>
<keyword evidence="5" id="KW-1185">Reference proteome</keyword>
<evidence type="ECO:0000256" key="3">
    <source>
        <dbReference type="RuleBase" id="RU363015"/>
    </source>
</evidence>
<dbReference type="SUPFAM" id="SSF102405">
    <property type="entry name" value="MCP/YpsA-like"/>
    <property type="match status" value="1"/>
</dbReference>
<dbReference type="NCBIfam" id="TIGR00730">
    <property type="entry name" value="Rossman fold protein, TIGR00730 family"/>
    <property type="match status" value="1"/>
</dbReference>
<dbReference type="GO" id="GO:0008714">
    <property type="term" value="F:AMP nucleosidase activity"/>
    <property type="evidence" value="ECO:0007669"/>
    <property type="project" value="UniProtKB-EC"/>
</dbReference>
<evidence type="ECO:0000256" key="2">
    <source>
        <dbReference type="ARBA" id="ARBA00006763"/>
    </source>
</evidence>
<dbReference type="GO" id="GO:0005829">
    <property type="term" value="C:cytosol"/>
    <property type="evidence" value="ECO:0007669"/>
    <property type="project" value="TreeGrafter"/>
</dbReference>
<reference evidence="4 5" key="1">
    <citation type="submission" date="2019-08" db="EMBL/GenBank/DDBJ databases">
        <title>In-depth cultivation of the pig gut microbiome towards novel bacterial diversity and tailored functional studies.</title>
        <authorList>
            <person name="Wylensek D."/>
            <person name="Hitch T.C.A."/>
            <person name="Clavel T."/>
        </authorList>
    </citation>
    <scope>NUCLEOTIDE SEQUENCE [LARGE SCALE GENOMIC DNA]</scope>
    <source>
        <strain evidence="4 5">LKV-178-WT-2A</strain>
    </source>
</reference>
<keyword evidence="3" id="KW-0203">Cytokinin biosynthesis</keyword>
<dbReference type="GO" id="GO:0009691">
    <property type="term" value="P:cytokinin biosynthetic process"/>
    <property type="evidence" value="ECO:0007669"/>
    <property type="project" value="UniProtKB-UniRule"/>
</dbReference>
<name>A0A7K0KFC5_9BACT</name>
<keyword evidence="3" id="KW-0378">Hydrolase</keyword>
<dbReference type="InterPro" id="IPR031100">
    <property type="entry name" value="LOG_fam"/>
</dbReference>
<proteinExistence type="inferred from homology"/>
<evidence type="ECO:0000313" key="4">
    <source>
        <dbReference type="EMBL" id="MST84554.1"/>
    </source>
</evidence>
<dbReference type="RefSeq" id="WP_154534138.1">
    <property type="nucleotide sequence ID" value="NZ_VUNG01000016.1"/>
</dbReference>
<comment type="catalytic activity">
    <reaction evidence="1">
        <text>AMP + H2O = D-ribose 5-phosphate + adenine</text>
        <dbReference type="Rhea" id="RHEA:20129"/>
        <dbReference type="ChEBI" id="CHEBI:15377"/>
        <dbReference type="ChEBI" id="CHEBI:16708"/>
        <dbReference type="ChEBI" id="CHEBI:78346"/>
        <dbReference type="ChEBI" id="CHEBI:456215"/>
        <dbReference type="EC" id="3.2.2.4"/>
    </reaction>
</comment>
<organism evidence="4 5">
    <name type="scientific">Hallella mizrahii</name>
    <dbReference type="NCBI Taxonomy" id="2606637"/>
    <lineage>
        <taxon>Bacteria</taxon>
        <taxon>Pseudomonadati</taxon>
        <taxon>Bacteroidota</taxon>
        <taxon>Bacteroidia</taxon>
        <taxon>Bacteroidales</taxon>
        <taxon>Prevotellaceae</taxon>
        <taxon>Hallella</taxon>
    </lineage>
</organism>
<dbReference type="Gene3D" id="3.40.50.450">
    <property type="match status" value="1"/>
</dbReference>
<comment type="caution">
    <text evidence="4">The sequence shown here is derived from an EMBL/GenBank/DDBJ whole genome shotgun (WGS) entry which is preliminary data.</text>
</comment>
<dbReference type="PANTHER" id="PTHR31223">
    <property type="entry name" value="LOG FAMILY PROTEIN YJL055W"/>
    <property type="match status" value="1"/>
</dbReference>
<dbReference type="Pfam" id="PF03641">
    <property type="entry name" value="Lysine_decarbox"/>
    <property type="match status" value="1"/>
</dbReference>
<gene>
    <name evidence="4" type="ORF">FYJ73_07700</name>
</gene>
<dbReference type="InterPro" id="IPR005269">
    <property type="entry name" value="LOG"/>
</dbReference>
<dbReference type="PANTHER" id="PTHR31223:SF70">
    <property type="entry name" value="LOG FAMILY PROTEIN YJL055W"/>
    <property type="match status" value="1"/>
</dbReference>
<dbReference type="AlphaFoldDB" id="A0A7K0KFC5"/>
<sequence>MKIAVFCSANNNIAPAYFQKADELGQWMAAEGHTLVYGGCNSGLMESIGRAVHEAGGLTIGVVPALVEQGGRQSQYVDVEIPCDNLDDRKHLMLVQCDVAVALPGGIGTLDELFTVAASHTIGYHRKMVILYNIGGFWDSLVALLDDLQAKGMIRGNYTQYIQVANTFDELRMLLAQVTPSAE</sequence>
<dbReference type="EMBL" id="VUNG01000016">
    <property type="protein sequence ID" value="MST84554.1"/>
    <property type="molecule type" value="Genomic_DNA"/>
</dbReference>
<evidence type="ECO:0000256" key="1">
    <source>
        <dbReference type="ARBA" id="ARBA00000274"/>
    </source>
</evidence>